<reference evidence="1" key="1">
    <citation type="journal article" date="2015" name="Front. Microbiol.">
        <title>Combining genomic sequencing methods to explore viral diversity and reveal potential virus-host interactions.</title>
        <authorList>
            <person name="Chow C.E."/>
            <person name="Winget D.M."/>
            <person name="White R.A.III."/>
            <person name="Hallam S.J."/>
            <person name="Suttle C.A."/>
        </authorList>
    </citation>
    <scope>NUCLEOTIDE SEQUENCE</scope>
    <source>
        <strain evidence="1">Anoxic2_1</strain>
    </source>
</reference>
<protein>
    <submittedName>
        <fullName evidence="1">Uncharacterized protein</fullName>
    </submittedName>
</protein>
<sequence>MALELVDGRGGIHRRRRFDGLVRSGVVRHRYLLQKFIAQSVDGRRRGAVRSERYKR</sequence>
<dbReference type="EMBL" id="KR029585">
    <property type="protein sequence ID" value="AKH46718.1"/>
    <property type="molecule type" value="Genomic_DNA"/>
</dbReference>
<organism evidence="1">
    <name type="scientific">uncultured marine virus</name>
    <dbReference type="NCBI Taxonomy" id="186617"/>
    <lineage>
        <taxon>Viruses</taxon>
        <taxon>environmental samples</taxon>
    </lineage>
</organism>
<accession>A0A0F7L5A3</accession>
<proteinExistence type="predicted"/>
<evidence type="ECO:0000313" key="1">
    <source>
        <dbReference type="EMBL" id="AKH46718.1"/>
    </source>
</evidence>
<name>A0A0F7L5A3_9VIRU</name>
<reference evidence="1" key="2">
    <citation type="submission" date="2015-03" db="EMBL/GenBank/DDBJ databases">
        <authorList>
            <person name="Chow C.-E.T."/>
            <person name="Winget D.M."/>
            <person name="White R.A.III."/>
            <person name="Hallam S.J."/>
            <person name="Suttle C.A."/>
        </authorList>
    </citation>
    <scope>NUCLEOTIDE SEQUENCE</scope>
    <source>
        <strain evidence="1">Anoxic2_1</strain>
    </source>
</reference>